<gene>
    <name evidence="1" type="ORF">MPEAHAMD_3281</name>
</gene>
<accession>A0AA37HC56</accession>
<organism evidence="1 2">
    <name type="scientific">Methylobacterium frigidaeris</name>
    <dbReference type="NCBI Taxonomy" id="2038277"/>
    <lineage>
        <taxon>Bacteria</taxon>
        <taxon>Pseudomonadati</taxon>
        <taxon>Pseudomonadota</taxon>
        <taxon>Alphaproteobacteria</taxon>
        <taxon>Hyphomicrobiales</taxon>
        <taxon>Methylobacteriaceae</taxon>
        <taxon>Methylobacterium</taxon>
    </lineage>
</organism>
<proteinExistence type="predicted"/>
<dbReference type="Proteomes" id="UP001055286">
    <property type="component" value="Unassembled WGS sequence"/>
</dbReference>
<dbReference type="InterPro" id="IPR014917">
    <property type="entry name" value="DUF1800"/>
</dbReference>
<evidence type="ECO:0008006" key="3">
    <source>
        <dbReference type="Google" id="ProtNLM"/>
    </source>
</evidence>
<dbReference type="AlphaFoldDB" id="A0AA37HC56"/>
<keyword evidence="2" id="KW-1185">Reference proteome</keyword>
<dbReference type="Pfam" id="PF08811">
    <property type="entry name" value="DUF1800"/>
    <property type="match status" value="1"/>
</dbReference>
<comment type="caution">
    <text evidence="1">The sequence shown here is derived from an EMBL/GenBank/DDBJ whole genome shotgun (WGS) entry which is preliminary data.</text>
</comment>
<reference evidence="1" key="1">
    <citation type="journal article" date="2016" name="Front. Microbiol.">
        <title>Genome Sequence of the Piezophilic, Mesophilic Sulfate-Reducing Bacterium Desulfovibrio indicus J2T.</title>
        <authorList>
            <person name="Cao J."/>
            <person name="Maignien L."/>
            <person name="Shao Z."/>
            <person name="Alain K."/>
            <person name="Jebbar M."/>
        </authorList>
    </citation>
    <scope>NUCLEOTIDE SEQUENCE</scope>
    <source>
        <strain evidence="1">JCM 32048</strain>
    </source>
</reference>
<reference evidence="1" key="2">
    <citation type="submission" date="2021-08" db="EMBL/GenBank/DDBJ databases">
        <authorList>
            <person name="Tani A."/>
            <person name="Ola A."/>
            <person name="Ogura Y."/>
            <person name="Katsura K."/>
            <person name="Hayashi T."/>
        </authorList>
    </citation>
    <scope>NUCLEOTIDE SEQUENCE</scope>
    <source>
        <strain evidence="1">JCM 32048</strain>
    </source>
</reference>
<protein>
    <recommendedName>
        <fullName evidence="3">DUF1800 domain-containing protein</fullName>
    </recommendedName>
</protein>
<dbReference type="EMBL" id="BPQJ01000014">
    <property type="protein sequence ID" value="GJD63119.1"/>
    <property type="molecule type" value="Genomic_DNA"/>
</dbReference>
<name>A0AA37HC56_9HYPH</name>
<evidence type="ECO:0000313" key="1">
    <source>
        <dbReference type="EMBL" id="GJD63119.1"/>
    </source>
</evidence>
<sequence>MALALIEAPEAWDSVQRKIRSPQEFLVAALRGLALAPDPRMVMGGLTALGQPFWSAPAPNGYPDEAGAWASPEGLRARIDLAARMGQLATGADPMAFAEAVLGPLATDETRTALRRAESRAQGIALVLMAPEFQRR</sequence>
<evidence type="ECO:0000313" key="2">
    <source>
        <dbReference type="Proteomes" id="UP001055286"/>
    </source>
</evidence>